<dbReference type="EMBL" id="JAOCZP010000001">
    <property type="protein sequence ID" value="MCT7373764.1"/>
    <property type="molecule type" value="Genomic_DNA"/>
</dbReference>
<evidence type="ECO:0000256" key="1">
    <source>
        <dbReference type="SAM" id="MobiDB-lite"/>
    </source>
</evidence>
<evidence type="ECO:0000313" key="2">
    <source>
        <dbReference type="EMBL" id="MCT7373764.1"/>
    </source>
</evidence>
<comment type="caution">
    <text evidence="2">The sequence shown here is derived from an EMBL/GenBank/DDBJ whole genome shotgun (WGS) entry which is preliminary data.</text>
</comment>
<dbReference type="Proteomes" id="UP001320831">
    <property type="component" value="Unassembled WGS sequence"/>
</dbReference>
<organism evidence="2 3">
    <name type="scientific">Chelativorans salis</name>
    <dbReference type="NCBI Taxonomy" id="2978478"/>
    <lineage>
        <taxon>Bacteria</taxon>
        <taxon>Pseudomonadati</taxon>
        <taxon>Pseudomonadota</taxon>
        <taxon>Alphaproteobacteria</taxon>
        <taxon>Hyphomicrobiales</taxon>
        <taxon>Phyllobacteriaceae</taxon>
        <taxon>Chelativorans</taxon>
    </lineage>
</organism>
<accession>A0ABT2LHM4</accession>
<dbReference type="RefSeq" id="WP_260900091.1">
    <property type="nucleotide sequence ID" value="NZ_JAOCZP010000001.1"/>
</dbReference>
<sequence length="60" mass="6821">MTDSVYLMDNFPTLVEEQFRPIDPAALFALRSSGHDPRQAHRPPFMSSSTRTRRTDASNP</sequence>
<evidence type="ECO:0000313" key="3">
    <source>
        <dbReference type="Proteomes" id="UP001320831"/>
    </source>
</evidence>
<feature type="region of interest" description="Disordered" evidence="1">
    <location>
        <begin position="31"/>
        <end position="60"/>
    </location>
</feature>
<proteinExistence type="predicted"/>
<keyword evidence="3" id="KW-1185">Reference proteome</keyword>
<protein>
    <submittedName>
        <fullName evidence="2">Uncharacterized protein</fullName>
    </submittedName>
</protein>
<name>A0ABT2LHM4_9HYPH</name>
<gene>
    <name evidence="2" type="ORF">N5A92_01715</name>
</gene>
<reference evidence="2 3" key="1">
    <citation type="submission" date="2022-09" db="EMBL/GenBank/DDBJ databases">
        <title>Chelativorans salina sp. nov., a novel slightly halophilic bacterium isolated from a saline lake sediment enrichment.</title>
        <authorList>
            <person name="Gao L."/>
            <person name="Fang B.-Z."/>
            <person name="Li W.-J."/>
        </authorList>
    </citation>
    <scope>NUCLEOTIDE SEQUENCE [LARGE SCALE GENOMIC DNA]</scope>
    <source>
        <strain evidence="2 3">EGI FJ00035</strain>
    </source>
</reference>